<comment type="caution">
    <text evidence="9">The sequence shown here is derived from an EMBL/GenBank/DDBJ whole genome shotgun (WGS) entry which is preliminary data.</text>
</comment>
<keyword evidence="6 8" id="KW-1133">Transmembrane helix</keyword>
<feature type="transmembrane region" description="Helical" evidence="8">
    <location>
        <begin position="210"/>
        <end position="233"/>
    </location>
</feature>
<dbReference type="InterPro" id="IPR004706">
    <property type="entry name" value="Arsenical-R_Acr3"/>
</dbReference>
<sequence>MNYNNQPNSYSIYKLIKDLSWIDKLLPLIIILTMILGTILSIYVPNSRLIFDSNVKLVGVSIPLALGMIIMMIPPLCKIEWESLYKILTNKKIYTQLLISFVLNWLICPFIMVGLSWMVFHKNGIYNENDEEYRIGIIMIGIARCIAMVIIWNELSYGDNTLCITIVIFNSILQMILYAPYQILLCYKISNYNQSIDNSINLLNLQIKTVFQNVGIFLGIPMGLGILIRLIFIKILNNPQFYNDKFLSIISPLSLIGLIYTILIIFITRGNEFIKNIDDAIKCFIPLILYFIIVWFGTFLTMRFLSNRLNKPNNDEFQEPLLHHCGCEKNNDINNPKSLSLNSWLCSAKYGETITQTFTAASNNFELSLSIAISIYGSGSKQSIAATFGPLLEVPILLILTLVARYSRYKLLWNDEKVKVDG</sequence>
<dbReference type="NCBIfam" id="TIGR00832">
    <property type="entry name" value="acr3"/>
    <property type="match status" value="1"/>
</dbReference>
<dbReference type="InterPro" id="IPR038770">
    <property type="entry name" value="Na+/solute_symporter_sf"/>
</dbReference>
<dbReference type="EMBL" id="JAEUBF010001340">
    <property type="protein sequence ID" value="KAH3669142.1"/>
    <property type="molecule type" value="Genomic_DNA"/>
</dbReference>
<evidence type="ECO:0000256" key="3">
    <source>
        <dbReference type="ARBA" id="ARBA00022448"/>
    </source>
</evidence>
<evidence type="ECO:0000256" key="7">
    <source>
        <dbReference type="ARBA" id="ARBA00023136"/>
    </source>
</evidence>
<evidence type="ECO:0000313" key="9">
    <source>
        <dbReference type="EMBL" id="KAH3669142.1"/>
    </source>
</evidence>
<keyword evidence="10" id="KW-1185">Reference proteome</keyword>
<dbReference type="AlphaFoldDB" id="A0A9P8PC37"/>
<comment type="subcellular location">
    <subcellularLocation>
        <location evidence="1">Cell membrane</location>
        <topology evidence="1">Multi-pass membrane protein</topology>
    </subcellularLocation>
</comment>
<evidence type="ECO:0000256" key="8">
    <source>
        <dbReference type="SAM" id="Phobius"/>
    </source>
</evidence>
<feature type="transmembrane region" description="Helical" evidence="8">
    <location>
        <begin position="93"/>
        <end position="120"/>
    </location>
</feature>
<evidence type="ECO:0000256" key="1">
    <source>
        <dbReference type="ARBA" id="ARBA00004651"/>
    </source>
</evidence>
<dbReference type="OrthoDB" id="187348at2759"/>
<feature type="transmembrane region" description="Helical" evidence="8">
    <location>
        <begin position="55"/>
        <end position="73"/>
    </location>
</feature>
<dbReference type="PANTHER" id="PTHR43057">
    <property type="entry name" value="ARSENITE EFFLUX TRANSPORTER"/>
    <property type="match status" value="1"/>
</dbReference>
<dbReference type="PANTHER" id="PTHR43057:SF1">
    <property type="entry name" value="ARSENICAL-RESISTANCE PROTEIN 3"/>
    <property type="match status" value="1"/>
</dbReference>
<dbReference type="GO" id="GO:0015104">
    <property type="term" value="F:antimonite transmembrane transporter activity"/>
    <property type="evidence" value="ECO:0007669"/>
    <property type="project" value="TreeGrafter"/>
</dbReference>
<dbReference type="Pfam" id="PF01758">
    <property type="entry name" value="SBF"/>
    <property type="match status" value="1"/>
</dbReference>
<reference evidence="9" key="1">
    <citation type="journal article" date="2021" name="Open Biol.">
        <title>Shared evolutionary footprints suggest mitochondrial oxidative damage underlies multiple complex I losses in fungi.</title>
        <authorList>
            <person name="Schikora-Tamarit M.A."/>
            <person name="Marcet-Houben M."/>
            <person name="Nosek J."/>
            <person name="Gabaldon T."/>
        </authorList>
    </citation>
    <scope>NUCLEOTIDE SEQUENCE</scope>
    <source>
        <strain evidence="9">CBS6341</strain>
    </source>
</reference>
<accession>A0A9P8PC37</accession>
<dbReference type="InterPro" id="IPR002657">
    <property type="entry name" value="BilAc:Na_symport/Acr3"/>
</dbReference>
<keyword evidence="7 8" id="KW-0472">Membrane</keyword>
<reference evidence="9" key="2">
    <citation type="submission" date="2021-01" db="EMBL/GenBank/DDBJ databases">
        <authorList>
            <person name="Schikora-Tamarit M.A."/>
        </authorList>
    </citation>
    <scope>NUCLEOTIDE SEQUENCE</scope>
    <source>
        <strain evidence="9">CBS6341</strain>
    </source>
</reference>
<keyword evidence="5 8" id="KW-0812">Transmembrane</keyword>
<protein>
    <recommendedName>
        <fullName evidence="11">Arsenical-resistance protein</fullName>
    </recommendedName>
</protein>
<dbReference type="GO" id="GO:0005886">
    <property type="term" value="C:plasma membrane"/>
    <property type="evidence" value="ECO:0007669"/>
    <property type="project" value="UniProtKB-SubCell"/>
</dbReference>
<name>A0A9P8PC37_9ASCO</name>
<feature type="transmembrane region" description="Helical" evidence="8">
    <location>
        <begin position="245"/>
        <end position="267"/>
    </location>
</feature>
<feature type="transmembrane region" description="Helical" evidence="8">
    <location>
        <begin position="132"/>
        <end position="152"/>
    </location>
</feature>
<evidence type="ECO:0000313" key="10">
    <source>
        <dbReference type="Proteomes" id="UP000769528"/>
    </source>
</evidence>
<dbReference type="Proteomes" id="UP000769528">
    <property type="component" value="Unassembled WGS sequence"/>
</dbReference>
<gene>
    <name evidence="9" type="ORF">WICMUC_005053</name>
</gene>
<proteinExistence type="inferred from homology"/>
<evidence type="ECO:0008006" key="11">
    <source>
        <dbReference type="Google" id="ProtNLM"/>
    </source>
</evidence>
<keyword evidence="4" id="KW-1003">Cell membrane</keyword>
<feature type="transmembrane region" description="Helical" evidence="8">
    <location>
        <begin position="25"/>
        <end position="43"/>
    </location>
</feature>
<evidence type="ECO:0000256" key="2">
    <source>
        <dbReference type="ARBA" id="ARBA00010110"/>
    </source>
</evidence>
<dbReference type="GO" id="GO:0015105">
    <property type="term" value="F:arsenite transmembrane transporter activity"/>
    <property type="evidence" value="ECO:0007669"/>
    <property type="project" value="TreeGrafter"/>
</dbReference>
<evidence type="ECO:0000256" key="5">
    <source>
        <dbReference type="ARBA" id="ARBA00022692"/>
    </source>
</evidence>
<evidence type="ECO:0000256" key="4">
    <source>
        <dbReference type="ARBA" id="ARBA00022475"/>
    </source>
</evidence>
<feature type="transmembrane region" description="Helical" evidence="8">
    <location>
        <begin position="287"/>
        <end position="305"/>
    </location>
</feature>
<dbReference type="Gene3D" id="1.20.1530.20">
    <property type="match status" value="1"/>
</dbReference>
<organism evidence="9 10">
    <name type="scientific">Wickerhamomyces mucosus</name>
    <dbReference type="NCBI Taxonomy" id="1378264"/>
    <lineage>
        <taxon>Eukaryota</taxon>
        <taxon>Fungi</taxon>
        <taxon>Dikarya</taxon>
        <taxon>Ascomycota</taxon>
        <taxon>Saccharomycotina</taxon>
        <taxon>Saccharomycetes</taxon>
        <taxon>Phaffomycetales</taxon>
        <taxon>Wickerhamomycetaceae</taxon>
        <taxon>Wickerhamomyces</taxon>
    </lineage>
</organism>
<keyword evidence="3" id="KW-0813">Transport</keyword>
<feature type="transmembrane region" description="Helical" evidence="8">
    <location>
        <begin position="384"/>
        <end position="404"/>
    </location>
</feature>
<feature type="transmembrane region" description="Helical" evidence="8">
    <location>
        <begin position="164"/>
        <end position="189"/>
    </location>
</feature>
<evidence type="ECO:0000256" key="6">
    <source>
        <dbReference type="ARBA" id="ARBA00022989"/>
    </source>
</evidence>
<dbReference type="GO" id="GO:0015297">
    <property type="term" value="F:antiporter activity"/>
    <property type="evidence" value="ECO:0007669"/>
    <property type="project" value="InterPro"/>
</dbReference>
<comment type="similarity">
    <text evidence="2">Belongs to the arsenical resistance-3 (ACR3) (TC 2.A.59) family.</text>
</comment>